<reference evidence="2 3" key="1">
    <citation type="submission" date="2017-10" db="EMBL/GenBank/DDBJ databases">
        <title>Whole genome of Pedobacter ginsengisoli T01R-27 isolated from tomato rhizosphere.</title>
        <authorList>
            <person name="Weon H.-Y."/>
            <person name="Lee S.A."/>
            <person name="Sang M.K."/>
            <person name="Song J."/>
        </authorList>
    </citation>
    <scope>NUCLEOTIDE SEQUENCE [LARGE SCALE GENOMIC DNA]</scope>
    <source>
        <strain evidence="2 3">T01R-27</strain>
    </source>
</reference>
<gene>
    <name evidence="2" type="ORF">CPT03_04615</name>
</gene>
<dbReference type="InterPro" id="IPR036909">
    <property type="entry name" value="Cyt_c-like_dom_sf"/>
</dbReference>
<dbReference type="Pfam" id="PF03150">
    <property type="entry name" value="CCP_MauG"/>
    <property type="match status" value="1"/>
</dbReference>
<keyword evidence="3" id="KW-1185">Reference proteome</keyword>
<dbReference type="EMBL" id="CP024091">
    <property type="protein sequence ID" value="ATP55799.1"/>
    <property type="molecule type" value="Genomic_DNA"/>
</dbReference>
<dbReference type="RefSeq" id="WP_099437744.1">
    <property type="nucleotide sequence ID" value="NZ_CP024091.1"/>
</dbReference>
<dbReference type="Proteomes" id="UP000223749">
    <property type="component" value="Chromosome"/>
</dbReference>
<protein>
    <recommendedName>
        <fullName evidence="1">Di-haem cytochrome c peroxidase domain-containing protein</fullName>
    </recommendedName>
</protein>
<dbReference type="InterPro" id="IPR004852">
    <property type="entry name" value="Di-haem_cyt_c_peroxidsae"/>
</dbReference>
<accession>A0A2D1U2H4</accession>
<feature type="domain" description="Di-haem cytochrome c peroxidase" evidence="1">
    <location>
        <begin position="51"/>
        <end position="101"/>
    </location>
</feature>
<dbReference type="GO" id="GO:0020037">
    <property type="term" value="F:heme binding"/>
    <property type="evidence" value="ECO:0007669"/>
    <property type="project" value="InterPro"/>
</dbReference>
<dbReference type="KEGG" id="pgs:CPT03_04615"/>
<dbReference type="AlphaFoldDB" id="A0A2D1U2H4"/>
<dbReference type="GO" id="GO:0009055">
    <property type="term" value="F:electron transfer activity"/>
    <property type="evidence" value="ECO:0007669"/>
    <property type="project" value="InterPro"/>
</dbReference>
<organism evidence="2 3">
    <name type="scientific">Pedobacter ginsengisoli</name>
    <dbReference type="NCBI Taxonomy" id="363852"/>
    <lineage>
        <taxon>Bacteria</taxon>
        <taxon>Pseudomonadati</taxon>
        <taxon>Bacteroidota</taxon>
        <taxon>Sphingobacteriia</taxon>
        <taxon>Sphingobacteriales</taxon>
        <taxon>Sphingobacteriaceae</taxon>
        <taxon>Pedobacter</taxon>
    </lineage>
</organism>
<sequence>MNGYTKAITTIIGYFILFTWTSISTSPYQLKYPVNFGNRISVPKDNPTTKEGVYLGRLLFYEPLLSANNKISCNSCHEQNRAFTDSEAFSIGVDRTLTNQGFPEAERNYFLNLVFNNL</sequence>
<dbReference type="GO" id="GO:0016491">
    <property type="term" value="F:oxidoreductase activity"/>
    <property type="evidence" value="ECO:0007669"/>
    <property type="project" value="InterPro"/>
</dbReference>
<evidence type="ECO:0000313" key="2">
    <source>
        <dbReference type="EMBL" id="ATP55799.1"/>
    </source>
</evidence>
<proteinExistence type="predicted"/>
<evidence type="ECO:0000259" key="1">
    <source>
        <dbReference type="Pfam" id="PF03150"/>
    </source>
</evidence>
<dbReference type="SUPFAM" id="SSF46626">
    <property type="entry name" value="Cytochrome c"/>
    <property type="match status" value="1"/>
</dbReference>
<name>A0A2D1U2H4_9SPHI</name>
<dbReference type="Gene3D" id="1.10.760.10">
    <property type="entry name" value="Cytochrome c-like domain"/>
    <property type="match status" value="1"/>
</dbReference>
<evidence type="ECO:0000313" key="3">
    <source>
        <dbReference type="Proteomes" id="UP000223749"/>
    </source>
</evidence>
<dbReference type="OrthoDB" id="9805202at2"/>